<reference evidence="2" key="1">
    <citation type="journal article" date="2023" name="Insect Mol. Biol.">
        <title>Genome sequencing provides insights into the evolution of gene families encoding plant cell wall-degrading enzymes in longhorned beetles.</title>
        <authorList>
            <person name="Shin N.R."/>
            <person name="Okamura Y."/>
            <person name="Kirsch R."/>
            <person name="Pauchet Y."/>
        </authorList>
    </citation>
    <scope>NUCLEOTIDE SEQUENCE</scope>
    <source>
        <strain evidence="2">MMC_N1</strain>
    </source>
</reference>
<protein>
    <recommendedName>
        <fullName evidence="1">PiggyBac transposable element-derived protein domain-containing protein</fullName>
    </recommendedName>
</protein>
<dbReference type="Proteomes" id="UP001162164">
    <property type="component" value="Unassembled WGS sequence"/>
</dbReference>
<gene>
    <name evidence="2" type="ORF">NQ317_015418</name>
</gene>
<dbReference type="InterPro" id="IPR029526">
    <property type="entry name" value="PGBD"/>
</dbReference>
<keyword evidence="3" id="KW-1185">Reference proteome</keyword>
<accession>A0ABQ9ITY2</accession>
<proteinExistence type="predicted"/>
<name>A0ABQ9ITY2_9CUCU</name>
<dbReference type="EMBL" id="JAPWTJ010002841">
    <property type="protein sequence ID" value="KAJ8964273.1"/>
    <property type="molecule type" value="Genomic_DNA"/>
</dbReference>
<dbReference type="Pfam" id="PF13843">
    <property type="entry name" value="DDE_Tnp_1_7"/>
    <property type="match status" value="1"/>
</dbReference>
<evidence type="ECO:0000313" key="2">
    <source>
        <dbReference type="EMBL" id="KAJ8964273.1"/>
    </source>
</evidence>
<evidence type="ECO:0000259" key="1">
    <source>
        <dbReference type="Pfam" id="PF13843"/>
    </source>
</evidence>
<dbReference type="PANTHER" id="PTHR47272">
    <property type="entry name" value="DDE_TNP_1_7 DOMAIN-CONTAINING PROTEIN"/>
    <property type="match status" value="1"/>
</dbReference>
<comment type="caution">
    <text evidence="2">The sequence shown here is derived from an EMBL/GenBank/DDBJ whole genome shotgun (WGS) entry which is preliminary data.</text>
</comment>
<feature type="domain" description="PiggyBac transposable element-derived protein" evidence="1">
    <location>
        <begin position="1"/>
        <end position="176"/>
    </location>
</feature>
<dbReference type="PANTHER" id="PTHR47272:SF2">
    <property type="entry name" value="PIGGYBAC TRANSPOSABLE ELEMENT-DERIVED PROTEIN 3-LIKE"/>
    <property type="match status" value="1"/>
</dbReference>
<organism evidence="2 3">
    <name type="scientific">Molorchus minor</name>
    <dbReference type="NCBI Taxonomy" id="1323400"/>
    <lineage>
        <taxon>Eukaryota</taxon>
        <taxon>Metazoa</taxon>
        <taxon>Ecdysozoa</taxon>
        <taxon>Arthropoda</taxon>
        <taxon>Hexapoda</taxon>
        <taxon>Insecta</taxon>
        <taxon>Pterygota</taxon>
        <taxon>Neoptera</taxon>
        <taxon>Endopterygota</taxon>
        <taxon>Coleoptera</taxon>
        <taxon>Polyphaga</taxon>
        <taxon>Cucujiformia</taxon>
        <taxon>Chrysomeloidea</taxon>
        <taxon>Cerambycidae</taxon>
        <taxon>Lamiinae</taxon>
        <taxon>Monochamini</taxon>
        <taxon>Molorchus</taxon>
    </lineage>
</organism>
<evidence type="ECO:0000313" key="3">
    <source>
        <dbReference type="Proteomes" id="UP001162164"/>
    </source>
</evidence>
<sequence>MMKAIFPEEYQAIDEQIVAPKGRLGLKQYLQKKPKKWGVKIWVRAGVSGYMYRFEIYQGSGVEGEVISDLGACAVWIILRLSDDIGFCNHKIFFDNLFCSIPLLEILKKKQIWATGTIRSNRLEGAELILHSNEIMKKKGRGSTCVASTGCGTATVTKWMDNKPVHVASNCAGSKPENSTKR</sequence>